<feature type="compositionally biased region" description="Basic and acidic residues" evidence="6">
    <location>
        <begin position="2026"/>
        <end position="2038"/>
    </location>
</feature>
<dbReference type="Pfam" id="PF16134">
    <property type="entry name" value="THOC2_N"/>
    <property type="match status" value="1"/>
</dbReference>
<feature type="domain" description="THO complex subunitTHOC2 C-terminal" evidence="8">
    <location>
        <begin position="1620"/>
        <end position="1925"/>
    </location>
</feature>
<dbReference type="Pfam" id="PF05368">
    <property type="entry name" value="NmrA"/>
    <property type="match status" value="1"/>
</dbReference>
<dbReference type="OrthoDB" id="29024at2759"/>
<comment type="similarity">
    <text evidence="2">Belongs to the THOC2 family.</text>
</comment>
<feature type="compositionally biased region" description="Basic and acidic residues" evidence="6">
    <location>
        <begin position="2126"/>
        <end position="2149"/>
    </location>
</feature>
<dbReference type="InterPro" id="IPR008030">
    <property type="entry name" value="NmrA-like"/>
</dbReference>
<dbReference type="GO" id="GO:0000445">
    <property type="term" value="C:THO complex part of transcription export complex"/>
    <property type="evidence" value="ECO:0007669"/>
    <property type="project" value="TreeGrafter"/>
</dbReference>
<feature type="compositionally biased region" description="Basic and acidic residues" evidence="6">
    <location>
        <begin position="2174"/>
        <end position="2225"/>
    </location>
</feature>
<dbReference type="GO" id="GO:0006397">
    <property type="term" value="P:mRNA processing"/>
    <property type="evidence" value="ECO:0007669"/>
    <property type="project" value="InterPro"/>
</dbReference>
<dbReference type="GO" id="GO:0003729">
    <property type="term" value="F:mRNA binding"/>
    <property type="evidence" value="ECO:0007669"/>
    <property type="project" value="TreeGrafter"/>
</dbReference>
<dbReference type="SUPFAM" id="SSF51735">
    <property type="entry name" value="NAD(P)-binding Rossmann-fold domains"/>
    <property type="match status" value="1"/>
</dbReference>
<keyword evidence="12" id="KW-1185">Reference proteome</keyword>
<dbReference type="PANTHER" id="PTHR21597">
    <property type="entry name" value="THO2 PROTEIN"/>
    <property type="match status" value="1"/>
</dbReference>
<comment type="caution">
    <text evidence="11">The sequence shown here is derived from an EMBL/GenBank/DDBJ whole genome shotgun (WGS) entry which is preliminary data.</text>
</comment>
<evidence type="ECO:0000256" key="5">
    <source>
        <dbReference type="SAM" id="Coils"/>
    </source>
</evidence>
<evidence type="ECO:0000256" key="6">
    <source>
        <dbReference type="SAM" id="MobiDB-lite"/>
    </source>
</evidence>
<proteinExistence type="inferred from homology"/>
<reference evidence="11" key="1">
    <citation type="journal article" date="2020" name="bioRxiv">
        <title>Genomic and phenotypic heterogeneity of clinical isolates of the human pathogens Aspergillus fumigatus, Aspergillus lentulus and Aspergillus fumigatiaffinis.</title>
        <authorList>
            <person name="dos Santos R.A.C."/>
            <person name="Steenwyk J.L."/>
            <person name="Rivero-Menendez O."/>
            <person name="Mead M.E."/>
            <person name="Silva L.P."/>
            <person name="Bastos R.W."/>
            <person name="Alastruey-Izquierdo A."/>
            <person name="Goldman G.H."/>
            <person name="Rokas A."/>
        </authorList>
    </citation>
    <scope>NUCLEOTIDE SEQUENCE</scope>
    <source>
        <strain evidence="11">CNM-CM6805</strain>
    </source>
</reference>
<evidence type="ECO:0000313" key="11">
    <source>
        <dbReference type="EMBL" id="KAF4243879.1"/>
    </source>
</evidence>
<feature type="domain" description="NmrA-like" evidence="7">
    <location>
        <begin position="4"/>
        <end position="93"/>
    </location>
</feature>
<evidence type="ECO:0000259" key="7">
    <source>
        <dbReference type="Pfam" id="PF05368"/>
    </source>
</evidence>
<feature type="domain" description="THO complex subunitTHOC2 N-terminal" evidence="9">
    <location>
        <begin position="1252"/>
        <end position="1327"/>
    </location>
</feature>
<evidence type="ECO:0000256" key="1">
    <source>
        <dbReference type="ARBA" id="ARBA00004123"/>
    </source>
</evidence>
<feature type="coiled-coil region" evidence="5">
    <location>
        <begin position="2756"/>
        <end position="2783"/>
    </location>
</feature>
<feature type="region of interest" description="Disordered" evidence="6">
    <location>
        <begin position="960"/>
        <end position="992"/>
    </location>
</feature>
<feature type="region of interest" description="Disordered" evidence="6">
    <location>
        <begin position="2647"/>
        <end position="2667"/>
    </location>
</feature>
<feature type="coiled-coil region" evidence="5">
    <location>
        <begin position="1643"/>
        <end position="1710"/>
    </location>
</feature>
<dbReference type="Proteomes" id="UP000653565">
    <property type="component" value="Unassembled WGS sequence"/>
</dbReference>
<feature type="compositionally biased region" description="Basic and acidic residues" evidence="6">
    <location>
        <begin position="1986"/>
        <end position="2018"/>
    </location>
</feature>
<feature type="region of interest" description="Disordered" evidence="6">
    <location>
        <begin position="1941"/>
        <end position="2590"/>
    </location>
</feature>
<evidence type="ECO:0000313" key="12">
    <source>
        <dbReference type="Proteomes" id="UP000653565"/>
    </source>
</evidence>
<feature type="compositionally biased region" description="Low complexity" evidence="6">
    <location>
        <begin position="472"/>
        <end position="493"/>
    </location>
</feature>
<dbReference type="InterPro" id="IPR032302">
    <property type="entry name" value="THOC2_N"/>
</dbReference>
<dbReference type="GO" id="GO:0006406">
    <property type="term" value="P:mRNA export from nucleus"/>
    <property type="evidence" value="ECO:0007669"/>
    <property type="project" value="InterPro"/>
</dbReference>
<gene>
    <name evidence="11" type="ORF">CNMCM6805_010390</name>
</gene>
<dbReference type="InterPro" id="IPR021418">
    <property type="entry name" value="THO_THOC2_C"/>
</dbReference>
<feature type="compositionally biased region" description="Basic and acidic residues" evidence="6">
    <location>
        <begin position="2065"/>
        <end position="2077"/>
    </location>
</feature>
<feature type="compositionally biased region" description="Polar residues" evidence="6">
    <location>
        <begin position="2366"/>
        <end position="2377"/>
    </location>
</feature>
<feature type="compositionally biased region" description="Polar residues" evidence="6">
    <location>
        <begin position="2399"/>
        <end position="2409"/>
    </location>
</feature>
<feature type="compositionally biased region" description="Gly residues" evidence="6">
    <location>
        <begin position="2501"/>
        <end position="2510"/>
    </location>
</feature>
<feature type="region of interest" description="Disordered" evidence="6">
    <location>
        <begin position="1516"/>
        <end position="1600"/>
    </location>
</feature>
<keyword evidence="4" id="KW-0539">Nucleus</keyword>
<feature type="compositionally biased region" description="Low complexity" evidence="6">
    <location>
        <begin position="2445"/>
        <end position="2459"/>
    </location>
</feature>
<organism evidence="11 12">
    <name type="scientific">Aspergillus fumigatiaffinis</name>
    <dbReference type="NCBI Taxonomy" id="340414"/>
    <lineage>
        <taxon>Eukaryota</taxon>
        <taxon>Fungi</taxon>
        <taxon>Dikarya</taxon>
        <taxon>Ascomycota</taxon>
        <taxon>Pezizomycotina</taxon>
        <taxon>Eurotiomycetes</taxon>
        <taxon>Eurotiomycetidae</taxon>
        <taxon>Eurotiales</taxon>
        <taxon>Aspergillaceae</taxon>
        <taxon>Aspergillus</taxon>
        <taxon>Aspergillus subgen. Fumigati</taxon>
    </lineage>
</organism>
<comment type="subcellular location">
    <subcellularLocation>
        <location evidence="1">Nucleus</location>
    </subcellularLocation>
</comment>
<evidence type="ECO:0000259" key="10">
    <source>
        <dbReference type="Pfam" id="PF16134"/>
    </source>
</evidence>
<dbReference type="Pfam" id="PF11262">
    <property type="entry name" value="Tho2"/>
    <property type="match status" value="1"/>
</dbReference>
<reference evidence="11" key="2">
    <citation type="submission" date="2020-04" db="EMBL/GenBank/DDBJ databases">
        <authorList>
            <person name="Santos R.A.C."/>
            <person name="Steenwyk J.L."/>
            <person name="Rivero-Menendez O."/>
            <person name="Mead M.E."/>
            <person name="Silva L.P."/>
            <person name="Bastos R.W."/>
            <person name="Alastruey-Izquierdo A."/>
            <person name="Goldman G.H."/>
            <person name="Rokas A."/>
        </authorList>
    </citation>
    <scope>NUCLEOTIDE SEQUENCE</scope>
    <source>
        <strain evidence="11">CNM-CM6805</strain>
    </source>
</reference>
<dbReference type="EMBL" id="JAAAPX010000009">
    <property type="protein sequence ID" value="KAF4243879.1"/>
    <property type="molecule type" value="Genomic_DNA"/>
</dbReference>
<evidence type="ECO:0000259" key="9">
    <source>
        <dbReference type="Pfam" id="PF11732"/>
    </source>
</evidence>
<feature type="compositionally biased region" description="Polar residues" evidence="6">
    <location>
        <begin position="2081"/>
        <end position="2091"/>
    </location>
</feature>
<feature type="compositionally biased region" description="Basic and acidic residues" evidence="6">
    <location>
        <begin position="2411"/>
        <end position="2424"/>
    </location>
</feature>
<feature type="compositionally biased region" description="Basic and acidic residues" evidence="6">
    <location>
        <begin position="394"/>
        <end position="403"/>
    </location>
</feature>
<accession>A0A8H4H9D2</accession>
<evidence type="ECO:0000256" key="2">
    <source>
        <dbReference type="ARBA" id="ARBA00007857"/>
    </source>
</evidence>
<feature type="compositionally biased region" description="Basic and acidic residues" evidence="6">
    <location>
        <begin position="2237"/>
        <end position="2270"/>
    </location>
</feature>
<dbReference type="InterPro" id="IPR036291">
    <property type="entry name" value="NAD(P)-bd_dom_sf"/>
</dbReference>
<evidence type="ECO:0000259" key="8">
    <source>
        <dbReference type="Pfam" id="PF11262"/>
    </source>
</evidence>
<protein>
    <recommendedName>
        <fullName evidence="3">THO complex subunit 2</fullName>
    </recommendedName>
</protein>
<feature type="region of interest" description="Disordered" evidence="6">
    <location>
        <begin position="350"/>
        <end position="514"/>
    </location>
</feature>
<dbReference type="InterPro" id="IPR021726">
    <property type="entry name" value="THO_THOC2_N"/>
</dbReference>
<feature type="compositionally biased region" description="Polar residues" evidence="6">
    <location>
        <begin position="382"/>
        <end position="392"/>
    </location>
</feature>
<sequence length="2868" mass="316145">MAPKVFLTGVTGYIGGDVFYAVSQAHPDWQISVLVRNKEKAAQLASKLPNVRIVHGDLDSADVIEEEVKNADIVFHCADCDHVASATAIAKGATHHTPEKPLWLIHTSGTGILTVEDFRANTWGIERTKEHNDWDGVDELMNLPDDSLHRNVDKIIIGAGQRAPDSVKTAIVCPPTIYGPGRGPGNQKSVQAYWLASAVLKRKKGFLIGEGKNTWHQVHVQDLSNVYLALGDAAAAGGGKATWNEQGYYLAENGPFVWGDVSRAVAKVAYEKKLIPSPDVEPLSDEQITELNQYGLYAWGSNSRGHAIRARKLFGWSPQQPSLMDLIPQIVEIEAKALGLILDEAVMAPGAGGKRKRGDRSWSGDSGNDGLRPSPHRPGNLNMAQQNHGSHSNHPRDFPETRGRVRRQSSRGGRNSNNLSRRPSNDIPNVNTGQKDTAMSPPARDVPDASQTNGFSPTVAAGSIPPSPSPAPSVQQTPAQAQASPKPQSQSLPSPAPPVRPPPGPPPPYDYEYVTNSVSEDWTSTGRQKIITDGVQARDQEDASTLASIYQEIIRSAFYGRLSPTDAGSVIKEVIGEEVAAQDVDMVDDGQPATVLDTRSLFLDTLSILTDADPSNPALRPLVFSTGINAALLRLQLETPVLQTLGLVRDTFTRIGIRKQTNLLYRQSNYNLLREESEGYSKLLTELFTTSNNEPPTSEVVEDTFERVKAMIGAFDMDVGRVLDVTLDVFAAVLVKQYRFFVKLLRVSSWWPKDDISRTLGGDDRDTGLPNWALPGSAGWATTDEERAEIMRANEQRDREFWNRVREIGIRAFFEIGRKSISEDERKRIFPESTNLSEEEMETRKWIEETGTLPPKGNRVAAQLLGFKLRFYSSKARDKSDILPDNLIYLAALLIKVGFISLRDLYPHLWRPDELMDELKEEKMKEKAERERAARPGGGVNALMMAGALSDDTLPIPRIRESEQRSSTPAKDQEADKATPQRTDEDELPEPSDQKVMLLKSLLAIGALPESFFILSKFPWLMDAYPELPEYIHRILHHSLSKVYNSLRPLPTVEELREQQQIPSQDQGGLAKGQIRLTSAPPRRVLRWAQLDKDDTNDGTDYRFYWDDWADNIPVCQSVDDVFALCSSLLNISGHKIGLDPSLLAKLARIGKFSLTQDDSLENKARWQDLCKRLLVPAISLTKANPGVVNEVFDLLGFFPRATRYNIYAEWYSGQTSRLPDIKSAFDQARAETKDVLKRLSKTNIRPMARALAKIAFANPGIVINVAISQIESYENLIEVVVECARYFTYLGYDILTWALINSLGQKGRSRVQEGGLLTSRWLNALATFAGRTYKRYSIMDPTPVLQYVVEQLRQNNSTDLIVLEQMISSMAGIITDTNFNDAQIQAMAGGEILQSQTILQLLDKRHESKTTSKRLMKALTVSKLAGQLLVAIAQERWTCIYKATEGDSELKLLGNVFDEIHRILAQYLDLLRSNLSVDEFDSFVPDLASLIKEFGIQSEIAFWIRRPSVSRKVADAEKTMQEEEAAAAAARTREIEAAPIKSEDDKMETTDEGEMNGTADESAENSMEVDKEQAVATTEGDSNPTSGQPGQLISSSPTLNPVMQDLEDQVKSALTPETWGVVGLHFYVIFWQLSLYDVHIPQKAYEDEIERQKKKVMTINSDRSDISMAGTQRKEREKKQITQLQERILEENKAHLKAYGQTRARLQKEKDRWFAGMRGKHDSLNVSLLEQCFLPRLLLSPIDAFYCFKMLKFLHTSGTPNFRTVGLLDQLFREQRLTALIFQCTSREADNLGRFLNEVIRDLGRWHADKAVYEKEAFGTKKDLPGFAINVDPEGKPTTFLEYEDFRRLLYKWHRLLASALKICLNGGEYMHIRNAISVLKAVVQHFPAVNWIGRDMLTSVNNLSQNDERDDVKIPAASLIGDLNRREKKWMLPQAFMVSNQPAGKGPAPAAGKPGTPRPRSTTPASLNAAAPEFKPPTSAEPEGGSRQEVTKKSEVEDGEIEDAKMMDVSAKDTETSHQAVQKSAEKAEVASRQGEEESTVPQPLETTSSQPTSEKPVASTEAHTDVELPSHPRISDSPAASQTATKASESGRLPNVPRRPESDRAPFSSPNMRPQSQIPSRPFRGDDGRLPPRSDLMDARRDRQSDFPRGGRFGDHEHGRSFDQPGPEGRSYGRLERDFPSRPPADEPFRGPPYRDGRLTREADWPDRPGRLRGPPDSREGPSSRSVPPGPQTHPDRADLIQDHPERGGDGYRRGEQMRQEKDDRRAVPTRALSPPRADLPDRPGFPPDDRRLPSHPQGRSRYDDTPTGPRNGRQSRAPMDAPESREPGVDMSHGRLRQPEPTSVPSGPRARNPSGRGGRTASGLSHATPSSPAGAQDRQPPTGPGRQGMRGAPEQPSSTGPSSPTIEKLDASGIHPDRLKALQQQAGEDTFGGSPRPHQSPSPASTAPPSGPRSGLAPPSGPSSNNRGPPSGPAFGGERGRGDKRFAGINNMLQQSGGPGDRGGPGPQIRGRGANRQSSMGGPSPQNTRPGTPGASEEGSRSGLSSQGRPDLLTGRPSASFTEDDGPSKGRLGGGRRPHTTGNGNEIGIGIEIVIAIVSVNAEVVRTRREDVVAVAERNENGSETLNANVADAVILGEPPLERKDMSLGRPRDAEPARAKKTVAEIAEREKRIPNLDRAAMSMKAVSDLLLHWVEDHLRRHHHLPFQVTRRKIEDGVQAAVAATAAVSHGTGIETGIASGDGIGTTIATGEAGDLTENEADLEGTMDRVKEEVVVAEEACAWEGKANGPGEGNEWEEKWASFCCILHSFEHCVSFSSLSHGLYIIAFVGRCLLLHYHQAYVGSKGYFFSFVALNTGIQFIALYY</sequence>
<feature type="compositionally biased region" description="Basic and acidic residues" evidence="6">
    <location>
        <begin position="1532"/>
        <end position="1550"/>
    </location>
</feature>
<dbReference type="InterPro" id="IPR040007">
    <property type="entry name" value="Tho2"/>
</dbReference>
<keyword evidence="5" id="KW-0175">Coiled coil</keyword>
<evidence type="ECO:0000256" key="4">
    <source>
        <dbReference type="ARBA" id="ARBA00023242"/>
    </source>
</evidence>
<dbReference type="Pfam" id="PF11732">
    <property type="entry name" value="Thoc2"/>
    <property type="match status" value="1"/>
</dbReference>
<feature type="compositionally biased region" description="Basic and acidic residues" evidence="6">
    <location>
        <begin position="2155"/>
        <end position="2164"/>
    </location>
</feature>
<feature type="compositionally biased region" description="Polar residues" evidence="6">
    <location>
        <begin position="426"/>
        <end position="437"/>
    </location>
</feature>
<feature type="compositionally biased region" description="Pro residues" evidence="6">
    <location>
        <begin position="494"/>
        <end position="509"/>
    </location>
</feature>
<feature type="compositionally biased region" description="Basic and acidic residues" evidence="6">
    <location>
        <begin position="971"/>
        <end position="983"/>
    </location>
</feature>
<feature type="domain" description="THO complex subunit 2 N-terminal" evidence="10">
    <location>
        <begin position="514"/>
        <end position="1250"/>
    </location>
</feature>
<feature type="compositionally biased region" description="Low complexity" evidence="6">
    <location>
        <begin position="410"/>
        <end position="422"/>
    </location>
</feature>
<dbReference type="PANTHER" id="PTHR21597:SF0">
    <property type="entry name" value="THO COMPLEX SUBUNIT 2"/>
    <property type="match status" value="1"/>
</dbReference>
<feature type="compositionally biased region" description="Polar residues" evidence="6">
    <location>
        <begin position="2519"/>
        <end position="2534"/>
    </location>
</feature>
<dbReference type="Gene3D" id="3.40.50.720">
    <property type="entry name" value="NAD(P)-binding Rossmann-like Domain"/>
    <property type="match status" value="1"/>
</dbReference>
<feature type="compositionally biased region" description="Polar residues" evidence="6">
    <location>
        <begin position="2042"/>
        <end position="2056"/>
    </location>
</feature>
<feature type="compositionally biased region" description="Polar residues" evidence="6">
    <location>
        <begin position="1576"/>
        <end position="1600"/>
    </location>
</feature>
<feature type="compositionally biased region" description="Low complexity" evidence="6">
    <location>
        <begin position="1944"/>
        <end position="1957"/>
    </location>
</feature>
<feature type="compositionally biased region" description="Polar residues" evidence="6">
    <location>
        <begin position="2111"/>
        <end position="2122"/>
    </location>
</feature>
<evidence type="ECO:0000256" key="3">
    <source>
        <dbReference type="ARBA" id="ARBA00019596"/>
    </source>
</evidence>
<name>A0A8H4H9D2_9EURO</name>